<dbReference type="PROSITE" id="PS50943">
    <property type="entry name" value="HTH_CROC1"/>
    <property type="match status" value="1"/>
</dbReference>
<gene>
    <name evidence="2" type="ORF">IAB69_00440</name>
</gene>
<evidence type="ECO:0000313" key="2">
    <source>
        <dbReference type="EMBL" id="HIU61104.1"/>
    </source>
</evidence>
<dbReference type="AlphaFoldDB" id="A0A9D1MIW0"/>
<feature type="domain" description="HTH cro/C1-type" evidence="1">
    <location>
        <begin position="6"/>
        <end position="60"/>
    </location>
</feature>
<dbReference type="SMART" id="SM00530">
    <property type="entry name" value="HTH_XRE"/>
    <property type="match status" value="1"/>
</dbReference>
<sequence>MEIEKIKEYMKKNKITYAQLAKQTNLSISTVTKILGGFAKYPRADTMEAIERALGLSDWTAEEKAEGVGKHAITLSADEWEWLELRSAIIEVGGQEMLSTIIDLLKTTIKTNKKK</sequence>
<reference evidence="2" key="2">
    <citation type="journal article" date="2021" name="PeerJ">
        <title>Extensive microbial diversity within the chicken gut microbiome revealed by metagenomics and culture.</title>
        <authorList>
            <person name="Gilroy R."/>
            <person name="Ravi A."/>
            <person name="Getino M."/>
            <person name="Pursley I."/>
            <person name="Horton D.L."/>
            <person name="Alikhan N.F."/>
            <person name="Baker D."/>
            <person name="Gharbi K."/>
            <person name="Hall N."/>
            <person name="Watson M."/>
            <person name="Adriaenssens E.M."/>
            <person name="Foster-Nyarko E."/>
            <person name="Jarju S."/>
            <person name="Secka A."/>
            <person name="Antonio M."/>
            <person name="Oren A."/>
            <person name="Chaudhuri R.R."/>
            <person name="La Ragione R."/>
            <person name="Hildebrand F."/>
            <person name="Pallen M.J."/>
        </authorList>
    </citation>
    <scope>NUCLEOTIDE SEQUENCE</scope>
    <source>
        <strain evidence="2">CHK195-12923</strain>
    </source>
</reference>
<proteinExistence type="predicted"/>
<comment type="caution">
    <text evidence="2">The sequence shown here is derived from an EMBL/GenBank/DDBJ whole genome shotgun (WGS) entry which is preliminary data.</text>
</comment>
<reference evidence="2" key="1">
    <citation type="submission" date="2020-10" db="EMBL/GenBank/DDBJ databases">
        <authorList>
            <person name="Gilroy R."/>
        </authorList>
    </citation>
    <scope>NUCLEOTIDE SEQUENCE</scope>
    <source>
        <strain evidence="2">CHK195-12923</strain>
    </source>
</reference>
<dbReference type="InterPro" id="IPR001387">
    <property type="entry name" value="Cro/C1-type_HTH"/>
</dbReference>
<dbReference type="GO" id="GO:0003677">
    <property type="term" value="F:DNA binding"/>
    <property type="evidence" value="ECO:0007669"/>
    <property type="project" value="InterPro"/>
</dbReference>
<accession>A0A9D1MIW0</accession>
<dbReference type="EMBL" id="DVNE01000003">
    <property type="protein sequence ID" value="HIU61104.1"/>
    <property type="molecule type" value="Genomic_DNA"/>
</dbReference>
<dbReference type="Pfam" id="PF13443">
    <property type="entry name" value="HTH_26"/>
    <property type="match status" value="1"/>
</dbReference>
<evidence type="ECO:0000313" key="3">
    <source>
        <dbReference type="Proteomes" id="UP000824110"/>
    </source>
</evidence>
<dbReference type="Gene3D" id="1.10.260.40">
    <property type="entry name" value="lambda repressor-like DNA-binding domains"/>
    <property type="match status" value="1"/>
</dbReference>
<dbReference type="InterPro" id="IPR010982">
    <property type="entry name" value="Lambda_DNA-bd_dom_sf"/>
</dbReference>
<protein>
    <submittedName>
        <fullName evidence="2">Helix-turn-helix transcriptional regulator</fullName>
    </submittedName>
</protein>
<organism evidence="2 3">
    <name type="scientific">Candidatus Coproplasma excrementigallinarum</name>
    <dbReference type="NCBI Taxonomy" id="2840747"/>
    <lineage>
        <taxon>Bacteria</taxon>
        <taxon>Bacillati</taxon>
        <taxon>Bacillota</taxon>
        <taxon>Clostridia</taxon>
        <taxon>Eubacteriales</taxon>
        <taxon>Candidatus Coproplasma</taxon>
    </lineage>
</organism>
<dbReference type="Proteomes" id="UP000824110">
    <property type="component" value="Unassembled WGS sequence"/>
</dbReference>
<dbReference type="CDD" id="cd00093">
    <property type="entry name" value="HTH_XRE"/>
    <property type="match status" value="1"/>
</dbReference>
<dbReference type="SUPFAM" id="SSF47413">
    <property type="entry name" value="lambda repressor-like DNA-binding domains"/>
    <property type="match status" value="1"/>
</dbReference>
<name>A0A9D1MIW0_9FIRM</name>
<evidence type="ECO:0000259" key="1">
    <source>
        <dbReference type="PROSITE" id="PS50943"/>
    </source>
</evidence>